<comment type="caution">
    <text evidence="1">The sequence shown here is derived from an EMBL/GenBank/DDBJ whole genome shotgun (WGS) entry which is preliminary data.</text>
</comment>
<name>A0A9X9PZM1_GULGU</name>
<evidence type="ECO:0000313" key="1">
    <source>
        <dbReference type="EMBL" id="VCW79521.1"/>
    </source>
</evidence>
<dbReference type="AlphaFoldDB" id="A0A9X9PZM1"/>
<evidence type="ECO:0000313" key="2">
    <source>
        <dbReference type="Proteomes" id="UP000269945"/>
    </source>
</evidence>
<proteinExistence type="predicted"/>
<reference evidence="1 2" key="1">
    <citation type="submission" date="2018-10" db="EMBL/GenBank/DDBJ databases">
        <authorList>
            <person name="Ekblom R."/>
            <person name="Jareborg N."/>
        </authorList>
    </citation>
    <scope>NUCLEOTIDE SEQUENCE [LARGE SCALE GENOMIC DNA]</scope>
    <source>
        <tissue evidence="1">Muscle</tissue>
    </source>
</reference>
<dbReference type="EMBL" id="CYRY02012169">
    <property type="protein sequence ID" value="VCW79521.1"/>
    <property type="molecule type" value="Genomic_DNA"/>
</dbReference>
<protein>
    <submittedName>
        <fullName evidence="1">Uncharacterized protein</fullName>
    </submittedName>
</protein>
<gene>
    <name evidence="1" type="ORF">BN2614_LOCUS1</name>
</gene>
<dbReference type="Proteomes" id="UP000269945">
    <property type="component" value="Unassembled WGS sequence"/>
</dbReference>
<keyword evidence="2" id="KW-1185">Reference proteome</keyword>
<feature type="non-terminal residue" evidence="1">
    <location>
        <position position="1"/>
    </location>
</feature>
<accession>A0A9X9PZM1</accession>
<sequence length="48" mass="5255">PNSHPTSALIRHLVYLSLSAPSHSACVDHGRPHNRLKLLLSLLQSTSE</sequence>
<organism evidence="1 2">
    <name type="scientific">Gulo gulo</name>
    <name type="common">Wolverine</name>
    <name type="synonym">Gluton</name>
    <dbReference type="NCBI Taxonomy" id="48420"/>
    <lineage>
        <taxon>Eukaryota</taxon>
        <taxon>Metazoa</taxon>
        <taxon>Chordata</taxon>
        <taxon>Craniata</taxon>
        <taxon>Vertebrata</taxon>
        <taxon>Euteleostomi</taxon>
        <taxon>Mammalia</taxon>
        <taxon>Eutheria</taxon>
        <taxon>Laurasiatheria</taxon>
        <taxon>Carnivora</taxon>
        <taxon>Caniformia</taxon>
        <taxon>Musteloidea</taxon>
        <taxon>Mustelidae</taxon>
        <taxon>Guloninae</taxon>
        <taxon>Gulo</taxon>
    </lineage>
</organism>